<protein>
    <recommendedName>
        <fullName evidence="4">CHAT domain-containing protein</fullName>
    </recommendedName>
</protein>
<dbReference type="Gene3D" id="1.25.40.10">
    <property type="entry name" value="Tetratricopeptide repeat domain"/>
    <property type="match status" value="1"/>
</dbReference>
<evidence type="ECO:0000313" key="3">
    <source>
        <dbReference type="Proteomes" id="UP000298030"/>
    </source>
</evidence>
<gene>
    <name evidence="2" type="ORF">FA13DRAFT_1775971</name>
</gene>
<dbReference type="InterPro" id="IPR011990">
    <property type="entry name" value="TPR-like_helical_dom_sf"/>
</dbReference>
<dbReference type="EMBL" id="QPFP01000033">
    <property type="protein sequence ID" value="TEB28294.1"/>
    <property type="molecule type" value="Genomic_DNA"/>
</dbReference>
<comment type="caution">
    <text evidence="2">The sequence shown here is derived from an EMBL/GenBank/DDBJ whole genome shotgun (WGS) entry which is preliminary data.</text>
</comment>
<accession>A0A4Y7T2W0</accession>
<evidence type="ECO:0000256" key="1">
    <source>
        <dbReference type="SAM" id="MobiDB-lite"/>
    </source>
</evidence>
<organism evidence="2 3">
    <name type="scientific">Coprinellus micaceus</name>
    <name type="common">Glistening ink-cap mushroom</name>
    <name type="synonym">Coprinus micaceus</name>
    <dbReference type="NCBI Taxonomy" id="71717"/>
    <lineage>
        <taxon>Eukaryota</taxon>
        <taxon>Fungi</taxon>
        <taxon>Dikarya</taxon>
        <taxon>Basidiomycota</taxon>
        <taxon>Agaricomycotina</taxon>
        <taxon>Agaricomycetes</taxon>
        <taxon>Agaricomycetidae</taxon>
        <taxon>Agaricales</taxon>
        <taxon>Agaricineae</taxon>
        <taxon>Psathyrellaceae</taxon>
        <taxon>Coprinellus</taxon>
    </lineage>
</organism>
<dbReference type="SUPFAM" id="SSF48452">
    <property type="entry name" value="TPR-like"/>
    <property type="match status" value="1"/>
</dbReference>
<sequence length="1015" mass="112458">MAYLEVPSTLGVAGNGKGMRLRNHGDVRFKTHSNIGPSYLTDITIELLETGKKTEPHPEPAALRFGRIDGPTADASPEPLPLSQVAPQKWKVWGAAQLPPGFTKLDCFILSEGDVAIGRVHLDYLRDTNDSGQEFSALDPPLRYFMSWRMFERDEAPSRAPSGYIPVDDEAIWKLVQRSKHSYDRFRRSHSLVDISEAITTLQNALEITPESSVSLPGGLNNLGAFFRERCGTFDDAQDLDHAISAGKKAVSFTPVGDTSLPSRLIALGRAFMHRFGSLGDSFMRRFERTGELQDITQAISMGSQAVRLTPEGHASLPNTLHNLGNLFLSRFERTNKLEDISEAISLHSKVVHMSPKGNPGLDSVVYDLGNSFLCRFKLTGDLQDLAEAISLEYKAVRLTPDGHVNLPSRLNLLGRLFVKRFQRTGDLQDMVQAISRQSEAIRLIPEGHKHLPSFLNDLGHSLMRRFEATDDLQDLSEAVSVQSRALQLTPEGHEYRSSRLNNLASSLLLLAVKKQDLKDLTKAILLYTEALQLFPDGHATRPDVLGNLANGLLFRFEHEGNIQDIIEAGTMYTEAISLTPEGHADLPLRLCNLGYSGQQLPPTGCPDIRISAATRWAELADRHPVHSQEVVAAFETAIHLLGLIAGLEQTVQRRHSMIQEHTKISLEDAALDQTRLAREWEALLAEVSPYLSPLFSEVYQYRDHVVVINDRCDAIALQSGSDAPLHIPLPLFSLKKAQKGRVQWVVFDRAIRQYGKSDVENEGHVHMVLRSLWDELVKPILQVLGLLRAGCPSVHPLPRIWWCPTGPLSFLPIHAAGNYRGVGVESAMDHVTSSYTLTVTALTKRVSEDHKIDSAVSGIFFTSQPTPHGEDPIPGTRTEVKSIYTKFAEHDLRMLMLDGDEISAAECPTHMEQGTSRTPTLHSSQHARQAQAKIASPDEAVHLAAGMLAAGYRRVVATMWGIGDKYAPKVAEDFYDYLLTHRSGDSERQFDGSLSAHALHHAVQQLPGWPRKLG</sequence>
<dbReference type="SUPFAM" id="SSF81901">
    <property type="entry name" value="HCP-like"/>
    <property type="match status" value="1"/>
</dbReference>
<evidence type="ECO:0008006" key="4">
    <source>
        <dbReference type="Google" id="ProtNLM"/>
    </source>
</evidence>
<evidence type="ECO:0000313" key="2">
    <source>
        <dbReference type="EMBL" id="TEB28294.1"/>
    </source>
</evidence>
<dbReference type="STRING" id="71717.A0A4Y7T2W0"/>
<dbReference type="OrthoDB" id="9991317at2759"/>
<keyword evidence="3" id="KW-1185">Reference proteome</keyword>
<proteinExistence type="predicted"/>
<dbReference type="AlphaFoldDB" id="A0A4Y7T2W0"/>
<name>A0A4Y7T2W0_COPMI</name>
<feature type="region of interest" description="Disordered" evidence="1">
    <location>
        <begin position="911"/>
        <end position="932"/>
    </location>
</feature>
<feature type="compositionally biased region" description="Polar residues" evidence="1">
    <location>
        <begin position="913"/>
        <end position="929"/>
    </location>
</feature>
<reference evidence="2 3" key="1">
    <citation type="journal article" date="2019" name="Nat. Ecol. Evol.">
        <title>Megaphylogeny resolves global patterns of mushroom evolution.</title>
        <authorList>
            <person name="Varga T."/>
            <person name="Krizsan K."/>
            <person name="Foldi C."/>
            <person name="Dima B."/>
            <person name="Sanchez-Garcia M."/>
            <person name="Sanchez-Ramirez S."/>
            <person name="Szollosi G.J."/>
            <person name="Szarkandi J.G."/>
            <person name="Papp V."/>
            <person name="Albert L."/>
            <person name="Andreopoulos W."/>
            <person name="Angelini C."/>
            <person name="Antonin V."/>
            <person name="Barry K.W."/>
            <person name="Bougher N.L."/>
            <person name="Buchanan P."/>
            <person name="Buyck B."/>
            <person name="Bense V."/>
            <person name="Catcheside P."/>
            <person name="Chovatia M."/>
            <person name="Cooper J."/>
            <person name="Damon W."/>
            <person name="Desjardin D."/>
            <person name="Finy P."/>
            <person name="Geml J."/>
            <person name="Haridas S."/>
            <person name="Hughes K."/>
            <person name="Justo A."/>
            <person name="Karasinski D."/>
            <person name="Kautmanova I."/>
            <person name="Kiss B."/>
            <person name="Kocsube S."/>
            <person name="Kotiranta H."/>
            <person name="LaButti K.M."/>
            <person name="Lechner B.E."/>
            <person name="Liimatainen K."/>
            <person name="Lipzen A."/>
            <person name="Lukacs Z."/>
            <person name="Mihaltcheva S."/>
            <person name="Morgado L.N."/>
            <person name="Niskanen T."/>
            <person name="Noordeloos M.E."/>
            <person name="Ohm R.A."/>
            <person name="Ortiz-Santana B."/>
            <person name="Ovrebo C."/>
            <person name="Racz N."/>
            <person name="Riley R."/>
            <person name="Savchenko A."/>
            <person name="Shiryaev A."/>
            <person name="Soop K."/>
            <person name="Spirin V."/>
            <person name="Szebenyi C."/>
            <person name="Tomsovsky M."/>
            <person name="Tulloss R.E."/>
            <person name="Uehling J."/>
            <person name="Grigoriev I.V."/>
            <person name="Vagvolgyi C."/>
            <person name="Papp T."/>
            <person name="Martin F.M."/>
            <person name="Miettinen O."/>
            <person name="Hibbett D.S."/>
            <person name="Nagy L.G."/>
        </authorList>
    </citation>
    <scope>NUCLEOTIDE SEQUENCE [LARGE SCALE GENOMIC DNA]</scope>
    <source>
        <strain evidence="2 3">FP101781</strain>
    </source>
</reference>
<dbReference type="Proteomes" id="UP000298030">
    <property type="component" value="Unassembled WGS sequence"/>
</dbReference>